<comment type="similarity">
    <text evidence="1">Belongs to the shaker potassium channel beta subunit family.</text>
</comment>
<comment type="caution">
    <text evidence="5">The sequence shown here is derived from an EMBL/GenBank/DDBJ whole genome shotgun (WGS) entry which is preliminary data.</text>
</comment>
<dbReference type="OrthoDB" id="4328388at2"/>
<feature type="domain" description="NADP-dependent oxidoreductase" evidence="4">
    <location>
        <begin position="42"/>
        <end position="306"/>
    </location>
</feature>
<protein>
    <recommendedName>
        <fullName evidence="4">NADP-dependent oxidoreductase domain-containing protein</fullName>
    </recommendedName>
</protein>
<sequence length="311" mass="32951">MPPPHFASAADTALPHRRSGRSGLHLPLLTLGLRPSPDFPSLLRHALQSGITAFDATPRHTSYGSPTEGEIGRALGVWRAERPDLVISARIGLATGPGPLDGFGSRKHILSTLDRVLRRIGLDHLDILYAHRYDPTTPLEETMGALASAVHQGKALYTGISGYAPAPAGQAAGLLRGLGAPAVACQASYSLLNRWVEEGLLDILDEHGIGCIACAPFHHGDLPRLAPLWPSPLDARSPRGHGDELSDLAAARGQSIAQLALSWTLRDPRITSALLTTSCPAHLLESSHATRNLTFTPAELIALDACCPPDA</sequence>
<evidence type="ECO:0000313" key="6">
    <source>
        <dbReference type="Proteomes" id="UP000292452"/>
    </source>
</evidence>
<dbReference type="SUPFAM" id="SSF51430">
    <property type="entry name" value="NAD(P)-linked oxidoreductase"/>
    <property type="match status" value="1"/>
</dbReference>
<keyword evidence="3" id="KW-0560">Oxidoreductase</keyword>
<evidence type="ECO:0000256" key="3">
    <source>
        <dbReference type="ARBA" id="ARBA00023002"/>
    </source>
</evidence>
<evidence type="ECO:0000256" key="1">
    <source>
        <dbReference type="ARBA" id="ARBA00006515"/>
    </source>
</evidence>
<dbReference type="Gene3D" id="3.20.20.100">
    <property type="entry name" value="NADP-dependent oxidoreductase domain"/>
    <property type="match status" value="1"/>
</dbReference>
<gene>
    <name evidence="5" type="ORF">EYS09_05045</name>
</gene>
<dbReference type="AlphaFoldDB" id="A0A4Q9I255"/>
<dbReference type="PANTHER" id="PTHR43150:SF4">
    <property type="entry name" value="L-GLYCERALDEHYDE 3-PHOSPHATE REDUCTASE"/>
    <property type="match status" value="1"/>
</dbReference>
<evidence type="ECO:0000313" key="5">
    <source>
        <dbReference type="EMBL" id="TBO60740.1"/>
    </source>
</evidence>
<dbReference type="InterPro" id="IPR036812">
    <property type="entry name" value="NAD(P)_OxRdtase_dom_sf"/>
</dbReference>
<dbReference type="Proteomes" id="UP000292452">
    <property type="component" value="Unassembled WGS sequence"/>
</dbReference>
<proteinExistence type="inferred from homology"/>
<dbReference type="RefSeq" id="WP_094791843.1">
    <property type="nucleotide sequence ID" value="NZ_NDXL01000001.1"/>
</dbReference>
<dbReference type="InterPro" id="IPR023210">
    <property type="entry name" value="NADP_OxRdtase_dom"/>
</dbReference>
<evidence type="ECO:0000259" key="4">
    <source>
        <dbReference type="Pfam" id="PF00248"/>
    </source>
</evidence>
<organism evidence="5 6">
    <name type="scientific">Streptomyces kasugaensis</name>
    <dbReference type="NCBI Taxonomy" id="1946"/>
    <lineage>
        <taxon>Bacteria</taxon>
        <taxon>Bacillati</taxon>
        <taxon>Actinomycetota</taxon>
        <taxon>Actinomycetes</taxon>
        <taxon>Kitasatosporales</taxon>
        <taxon>Streptomycetaceae</taxon>
        <taxon>Streptomyces</taxon>
    </lineage>
</organism>
<keyword evidence="6" id="KW-1185">Reference proteome</keyword>
<dbReference type="Pfam" id="PF00248">
    <property type="entry name" value="Aldo_ket_red"/>
    <property type="match status" value="1"/>
</dbReference>
<dbReference type="PANTHER" id="PTHR43150">
    <property type="entry name" value="HYPERKINETIC, ISOFORM M"/>
    <property type="match status" value="1"/>
</dbReference>
<reference evidence="5 6" key="1">
    <citation type="submission" date="2019-02" db="EMBL/GenBank/DDBJ databases">
        <title>Draft Genome Sequence of Streptomyces sp. AM-2504, identified by 16S rRNA comparative analysis as a Streptomyces Kasugaensis strain.</title>
        <authorList>
            <person name="Napolioni V."/>
            <person name="Giuliodori A.M."/>
            <person name="Spurio R."/>
            <person name="Fabbretti A."/>
        </authorList>
    </citation>
    <scope>NUCLEOTIDE SEQUENCE [LARGE SCALE GENOMIC DNA]</scope>
    <source>
        <strain evidence="5 6">AM-2504</strain>
    </source>
</reference>
<keyword evidence="2" id="KW-0521">NADP</keyword>
<dbReference type="InterPro" id="IPR005399">
    <property type="entry name" value="K_chnl_volt-dep_bsu_KCNAB-rel"/>
</dbReference>
<name>A0A4Q9I255_STRKA</name>
<accession>A0A4Q9I255</accession>
<dbReference type="EMBL" id="SIXH01000027">
    <property type="protein sequence ID" value="TBO60740.1"/>
    <property type="molecule type" value="Genomic_DNA"/>
</dbReference>
<dbReference type="GO" id="GO:0016491">
    <property type="term" value="F:oxidoreductase activity"/>
    <property type="evidence" value="ECO:0007669"/>
    <property type="project" value="UniProtKB-KW"/>
</dbReference>
<evidence type="ECO:0000256" key="2">
    <source>
        <dbReference type="ARBA" id="ARBA00022857"/>
    </source>
</evidence>
<dbReference type="GO" id="GO:0051596">
    <property type="term" value="P:methylglyoxal catabolic process"/>
    <property type="evidence" value="ECO:0007669"/>
    <property type="project" value="TreeGrafter"/>
</dbReference>